<sequence>MWHGLASEQATRFHHLLDAGAYDCRQLLTPWGLKYCSNCKRLWCRDKNATHNFLSRMVFLLAQPKESRQDGPGYLCRQVRQEQDDALHPSRNELQNANEMKYWTTIACERAHE</sequence>
<proteinExistence type="predicted"/>
<keyword evidence="2" id="KW-1185">Reference proteome</keyword>
<dbReference type="EMBL" id="MU970052">
    <property type="protein sequence ID" value="KAK9324198.1"/>
    <property type="molecule type" value="Genomic_DNA"/>
</dbReference>
<dbReference type="Proteomes" id="UP001489719">
    <property type="component" value="Unassembled WGS sequence"/>
</dbReference>
<gene>
    <name evidence="1" type="ORF">V1517DRAFT_317925</name>
</gene>
<organism evidence="1 2">
    <name type="scientific">Lipomyces orientalis</name>
    <dbReference type="NCBI Taxonomy" id="1233043"/>
    <lineage>
        <taxon>Eukaryota</taxon>
        <taxon>Fungi</taxon>
        <taxon>Dikarya</taxon>
        <taxon>Ascomycota</taxon>
        <taxon>Saccharomycotina</taxon>
        <taxon>Lipomycetes</taxon>
        <taxon>Lipomycetales</taxon>
        <taxon>Lipomycetaceae</taxon>
        <taxon>Lipomyces</taxon>
    </lineage>
</organism>
<accession>A0ACC3TTC9</accession>
<name>A0ACC3TTC9_9ASCO</name>
<protein>
    <submittedName>
        <fullName evidence="1">Uncharacterized protein</fullName>
    </submittedName>
</protein>
<evidence type="ECO:0000313" key="1">
    <source>
        <dbReference type="EMBL" id="KAK9324198.1"/>
    </source>
</evidence>
<evidence type="ECO:0000313" key="2">
    <source>
        <dbReference type="Proteomes" id="UP001489719"/>
    </source>
</evidence>
<reference evidence="2" key="1">
    <citation type="journal article" date="2024" name="Front. Bioeng. Biotechnol.">
        <title>Genome-scale model development and genomic sequencing of the oleaginous clade Lipomyces.</title>
        <authorList>
            <person name="Czajka J.J."/>
            <person name="Han Y."/>
            <person name="Kim J."/>
            <person name="Mondo S.J."/>
            <person name="Hofstad B.A."/>
            <person name="Robles A."/>
            <person name="Haridas S."/>
            <person name="Riley R."/>
            <person name="LaButti K."/>
            <person name="Pangilinan J."/>
            <person name="Andreopoulos W."/>
            <person name="Lipzen A."/>
            <person name="Yan J."/>
            <person name="Wang M."/>
            <person name="Ng V."/>
            <person name="Grigoriev I.V."/>
            <person name="Spatafora J.W."/>
            <person name="Magnuson J.K."/>
            <person name="Baker S.E."/>
            <person name="Pomraning K.R."/>
        </authorList>
    </citation>
    <scope>NUCLEOTIDE SEQUENCE [LARGE SCALE GENOMIC DNA]</scope>
    <source>
        <strain evidence="2">CBS 10300</strain>
    </source>
</reference>
<comment type="caution">
    <text evidence="1">The sequence shown here is derived from an EMBL/GenBank/DDBJ whole genome shotgun (WGS) entry which is preliminary data.</text>
</comment>